<sequence length="472" mass="52246">EAQKVPALQWLSRGDRTSEEPVIRSLSPFFSSLEVQRSANSSPAPSVAASKSTTAAFSLRKFSEKVYVFRKDESFNKMCKLYEKNYFTKTVSCSQRCKFYERNYFTKCPPTLYHCACVSDMINMLVLGTYYVAVIENCTNFVGHVVVDVGASSGILSLFAAQVGAKHVYAMEASEMAKYARKLIAGNLLLAQRITVVKGKIEEVELPKKADILISKPMGIRVGAAYYGFRPVVEFVTFNFSMQAIDHIINFAAKSNYMSADQVNVPIVFWGPNGAAAGVGAQHSRYAWYGACPGLKVLAPYLSEDARGLLKAAIRDVDPIVLLENELLYGESFPISVEVLDSSFCLPIGKAKVEREGKDVTITTFSRMVGYAIKVSNNEEGVALEIFTRSLMMTPGVCVRNLGVFMVGNEEVKVSWLELFEEGFLCGEAESSHILQEARYRAKCEARTGMGPNIPLPYLDRSNHVQTPRQSI</sequence>
<name>A0ACC0IS67_9ERIC</name>
<accession>A0ACC0IS67</accession>
<organism evidence="1 2">
    <name type="scientific">Camellia lanceoleosa</name>
    <dbReference type="NCBI Taxonomy" id="1840588"/>
    <lineage>
        <taxon>Eukaryota</taxon>
        <taxon>Viridiplantae</taxon>
        <taxon>Streptophyta</taxon>
        <taxon>Embryophyta</taxon>
        <taxon>Tracheophyta</taxon>
        <taxon>Spermatophyta</taxon>
        <taxon>Magnoliopsida</taxon>
        <taxon>eudicotyledons</taxon>
        <taxon>Gunneridae</taxon>
        <taxon>Pentapetalae</taxon>
        <taxon>asterids</taxon>
        <taxon>Ericales</taxon>
        <taxon>Theaceae</taxon>
        <taxon>Camellia</taxon>
    </lineage>
</organism>
<reference evidence="1 2" key="1">
    <citation type="journal article" date="2022" name="Plant J.">
        <title>Chromosome-level genome of Camellia lanceoleosa provides a valuable resource for understanding genome evolution and self-incompatibility.</title>
        <authorList>
            <person name="Gong W."/>
            <person name="Xiao S."/>
            <person name="Wang L."/>
            <person name="Liao Z."/>
            <person name="Chang Y."/>
            <person name="Mo W."/>
            <person name="Hu G."/>
            <person name="Li W."/>
            <person name="Zhao G."/>
            <person name="Zhu H."/>
            <person name="Hu X."/>
            <person name="Ji K."/>
            <person name="Xiang X."/>
            <person name="Song Q."/>
            <person name="Yuan D."/>
            <person name="Jin S."/>
            <person name="Zhang L."/>
        </authorList>
    </citation>
    <scope>NUCLEOTIDE SEQUENCE [LARGE SCALE GENOMIC DNA]</scope>
    <source>
        <strain evidence="1">SQ_2022a</strain>
    </source>
</reference>
<dbReference type="EMBL" id="CM045760">
    <property type="protein sequence ID" value="KAI8028291.1"/>
    <property type="molecule type" value="Genomic_DNA"/>
</dbReference>
<keyword evidence="2" id="KW-1185">Reference proteome</keyword>
<evidence type="ECO:0000313" key="2">
    <source>
        <dbReference type="Proteomes" id="UP001060215"/>
    </source>
</evidence>
<comment type="caution">
    <text evidence="1">The sequence shown here is derived from an EMBL/GenBank/DDBJ whole genome shotgun (WGS) entry which is preliminary data.</text>
</comment>
<feature type="non-terminal residue" evidence="1">
    <location>
        <position position="1"/>
    </location>
</feature>
<gene>
    <name evidence="1" type="ORF">LOK49_LG02G02637</name>
</gene>
<evidence type="ECO:0000313" key="1">
    <source>
        <dbReference type="EMBL" id="KAI8028291.1"/>
    </source>
</evidence>
<proteinExistence type="predicted"/>
<feature type="non-terminal residue" evidence="1">
    <location>
        <position position="472"/>
    </location>
</feature>
<protein>
    <submittedName>
        <fullName evidence="1">Uncharacterized protein</fullName>
    </submittedName>
</protein>
<dbReference type="Proteomes" id="UP001060215">
    <property type="component" value="Chromosome 3"/>
</dbReference>